<dbReference type="Proteomes" id="UP000708208">
    <property type="component" value="Unassembled WGS sequence"/>
</dbReference>
<accession>A0A8J2Q6A8</accession>
<dbReference type="AlphaFoldDB" id="A0A8J2Q6A8"/>
<dbReference type="GO" id="GO:0035082">
    <property type="term" value="P:axoneme assembly"/>
    <property type="evidence" value="ECO:0007669"/>
    <property type="project" value="InterPro"/>
</dbReference>
<dbReference type="PANTHER" id="PTHR16275:SF8">
    <property type="entry name" value="COILED-COIL DOMAIN-CONTAINING PROTEIN 40"/>
    <property type="match status" value="1"/>
</dbReference>
<dbReference type="GO" id="GO:0005737">
    <property type="term" value="C:cytoplasm"/>
    <property type="evidence" value="ECO:0007669"/>
    <property type="project" value="TreeGrafter"/>
</dbReference>
<comment type="caution">
    <text evidence="3">The sequence shown here is derived from an EMBL/GenBank/DDBJ whole genome shotgun (WGS) entry which is preliminary data.</text>
</comment>
<sequence length="1058" mass="123669">MDDSNVAGEKPEDVNNEEEEEQIAVDDGPELPVEGEPKSIAEEDSQEVTEQDGDTEQNGVTEPSLSVQEPSLDEAIEDIGLPTEFEGEGAETEADFNLGTKPFGDYPYPYTFDEEIEGEGVPVKYPEEEELPGEGCEINYNASFSDLDALIKMLEGDKCEDSGESNKATLGSAEKNASEGQAPSSTNADQTQIEEDNLIVLGPDHPKMERFQKALKAHLERQLYNADCEIRNMENESRMKKKEREDLGNQLYNLQYELQRQTDLLEKYDKDLEGLKERRSEVERDTEVVVQDCELAKKKLDEEVENEKRVMKSIKEIDMMEWCVRQAAQEFDGELKIRQLVDEKFEKLRYKTELEKRDQDFYLDKILTHVQRMEQANEGIQRQIQAHNEEQKELSTYIAEAETEIEAIHIEKTHLQRAWNETVTVVRSRDEALNAARETLKDTIEQLRNRESEMRSLQRAITKEQESHERATVLLKRRRVEERYLDNQVQAILKKNDDLRNQLAVLLSVRKQVEEELMKSNRILTMKEKELSGPRRKLEQLNNEKARLEDAIMEALKEQASLGKIAQHISHKVDLAKTKARKLESESAKVENDMTRITVQVERLRGELLNKEMLLQELEKKLTEQEKVLADQAAEIKDVERMIQRKTAEVLRLNKKLQKLVDEQGGKETTPLEKELEELERKIQDETDACTELQQQWLRQQEDLVTLTAKRDDVLKENDLIRKEAFVMERKKQRLTKELEQKQDDVKKVQKEMVVIRQQISYANAKLYDDKMQHTQMDRENALMQNEFIYLLKDAEMNAIELQEQINHLQDEKEHLQMKLQEAHEQSLNWDKKIKYAKELKDSIKKEQESSGSVLKLAIHHMKVRYQELCRAQEKLMQDLERSIEKRDRIIQEADNALKRAHIQPKKTKLNIQRNYNKLKERNRVLVKEAVDSERQVKDLEEKIKALEKEYECESEALEKIKEMVKAADERINEAAIQKHKNLIEIILRQQKYKVLESVKHERYRPLAKSKDVLENEIKKIEAKCFKLVELSDMLIHEFPDLELQIKLIKASIIPSVK</sequence>
<dbReference type="InterPro" id="IPR037386">
    <property type="entry name" value="CCDC40"/>
</dbReference>
<feature type="region of interest" description="Disordered" evidence="2">
    <location>
        <begin position="159"/>
        <end position="193"/>
    </location>
</feature>
<feature type="coiled-coil region" evidence="1">
    <location>
        <begin position="725"/>
        <end position="759"/>
    </location>
</feature>
<feature type="coiled-coil region" evidence="1">
    <location>
        <begin position="792"/>
        <end position="826"/>
    </location>
</feature>
<dbReference type="PANTHER" id="PTHR16275">
    <property type="entry name" value="COILED-COIL DOMAIN-CONTAINING PROTEIN 40"/>
    <property type="match status" value="1"/>
</dbReference>
<gene>
    <name evidence="3" type="ORF">AFUS01_LOCUS45523</name>
</gene>
<protein>
    <recommendedName>
        <fullName evidence="5">Coiled-coil domain-containing protein 40</fullName>
    </recommendedName>
</protein>
<evidence type="ECO:0008006" key="5">
    <source>
        <dbReference type="Google" id="ProtNLM"/>
    </source>
</evidence>
<feature type="compositionally biased region" description="Acidic residues" evidence="2">
    <location>
        <begin position="42"/>
        <end position="55"/>
    </location>
</feature>
<evidence type="ECO:0000313" key="4">
    <source>
        <dbReference type="Proteomes" id="UP000708208"/>
    </source>
</evidence>
<organism evidence="3 4">
    <name type="scientific">Allacma fusca</name>
    <dbReference type="NCBI Taxonomy" id="39272"/>
    <lineage>
        <taxon>Eukaryota</taxon>
        <taxon>Metazoa</taxon>
        <taxon>Ecdysozoa</taxon>
        <taxon>Arthropoda</taxon>
        <taxon>Hexapoda</taxon>
        <taxon>Collembola</taxon>
        <taxon>Symphypleona</taxon>
        <taxon>Sminthuridae</taxon>
        <taxon>Allacma</taxon>
    </lineage>
</organism>
<feature type="compositionally biased region" description="Polar residues" evidence="2">
    <location>
        <begin position="56"/>
        <end position="69"/>
    </location>
</feature>
<feature type="coiled-coil region" evidence="1">
    <location>
        <begin position="863"/>
        <end position="978"/>
    </location>
</feature>
<reference evidence="3" key="1">
    <citation type="submission" date="2021-06" db="EMBL/GenBank/DDBJ databases">
        <authorList>
            <person name="Hodson N. C."/>
            <person name="Mongue J. A."/>
            <person name="Jaron S. K."/>
        </authorList>
    </citation>
    <scope>NUCLEOTIDE SEQUENCE</scope>
</reference>
<feature type="coiled-coil region" evidence="1">
    <location>
        <begin position="370"/>
        <end position="467"/>
    </location>
</feature>
<evidence type="ECO:0000313" key="3">
    <source>
        <dbReference type="EMBL" id="CAG7836266.1"/>
    </source>
</evidence>
<keyword evidence="1" id="KW-0175">Coiled coil</keyword>
<feature type="compositionally biased region" description="Polar residues" evidence="2">
    <location>
        <begin position="178"/>
        <end position="191"/>
    </location>
</feature>
<feature type="compositionally biased region" description="Acidic residues" evidence="2">
    <location>
        <begin position="14"/>
        <end position="29"/>
    </location>
</feature>
<feature type="region of interest" description="Disordered" evidence="2">
    <location>
        <begin position="1"/>
        <end position="76"/>
    </location>
</feature>
<evidence type="ECO:0000256" key="1">
    <source>
        <dbReference type="SAM" id="Coils"/>
    </source>
</evidence>
<name>A0A8J2Q6A8_9HEXA</name>
<dbReference type="EMBL" id="CAJVCH010570954">
    <property type="protein sequence ID" value="CAG7836266.1"/>
    <property type="molecule type" value="Genomic_DNA"/>
</dbReference>
<evidence type="ECO:0000256" key="2">
    <source>
        <dbReference type="SAM" id="MobiDB-lite"/>
    </source>
</evidence>
<proteinExistence type="predicted"/>
<feature type="coiled-coil region" evidence="1">
    <location>
        <begin position="496"/>
        <end position="696"/>
    </location>
</feature>
<feature type="coiled-coil region" evidence="1">
    <location>
        <begin position="216"/>
        <end position="317"/>
    </location>
</feature>
<keyword evidence="4" id="KW-1185">Reference proteome</keyword>
<dbReference type="OrthoDB" id="188741at2759"/>